<feature type="site" description="Important for catalytic activity, responsible for pKa modulation of the active site Glu and correct orientation of both the proton donor and substrate" evidence="4">
    <location>
        <position position="428"/>
    </location>
</feature>
<keyword evidence="3" id="KW-0326">Glycosidase</keyword>
<comment type="caution">
    <text evidence="5">The sequence shown here is derived from an EMBL/GenBank/DDBJ whole genome shotgun (WGS) entry which is preliminary data.</text>
</comment>
<dbReference type="Proteomes" id="UP000285159">
    <property type="component" value="Unassembled WGS sequence"/>
</dbReference>
<dbReference type="AlphaFoldDB" id="A0A412MW08"/>
<dbReference type="GO" id="GO:0004553">
    <property type="term" value="F:hydrolase activity, hydrolyzing O-glycosyl compounds"/>
    <property type="evidence" value="ECO:0007669"/>
    <property type="project" value="InterPro"/>
</dbReference>
<comment type="similarity">
    <text evidence="1">Belongs to the glycosyl hydrolase 43 family.</text>
</comment>
<evidence type="ECO:0000313" key="5">
    <source>
        <dbReference type="EMBL" id="RGT28523.1"/>
    </source>
</evidence>
<evidence type="ECO:0000256" key="3">
    <source>
        <dbReference type="ARBA" id="ARBA00023295"/>
    </source>
</evidence>
<gene>
    <name evidence="5" type="ORF">DWX38_16820</name>
</gene>
<sequence>MYGIEQKQISILQTISTFTGVIKQNQEFNINEMKKVFSLLCIMTLSIGAWAQNTFVCAGNNANIELSKSINGGVTSVTYGSTETALVTLVSKDVDGQKDNVLFNSNYLQKERVILIDGKCYPGIFFRRQGEGILTIEKSKEVSKITMYAYKAATDNRPMYVKIWKNNHARHEIGTFNSFGGKLVSIDITSQDAIRLSGSAVFALKVEYKNNNKPAVAKIMHALDGDFTPLQSDIDWAMQFRATSGAGHAVVGDGRGGWRSGVIDVQYQGQDIRPEYTVVSKVCSGTAVEEGLVPPIKPAWDVHLRDGVVTLGGDGMYYLTGSSGDNIWAYAKGIELWKSADLKSWEYMGLVWDIDKEADEWVKQWRKHPRRAVRAVWAPEIHYIRGNYFICFSMCPRGIGILKSATGKPEGPYVNAFKSNEPIVAAIDATLFEDEDGEVYFTYAGATRIARLNKEMDGFAEDFRTVIFSTPDTIASHHATGCVKRNFADIGHEGAVIFKYNGKYYLGGADTYEGRYSPCVAVSESIYGPYTMRHEAIPCGGGTGFFKDKKGDWWCSYFGNDTQTHFREKVGFVRVSFSKDGHVYPALDQPFVPKSERKTWEEKWERVWKNKYN</sequence>
<dbReference type="Gene3D" id="2.115.10.20">
    <property type="entry name" value="Glycosyl hydrolase domain, family 43"/>
    <property type="match status" value="1"/>
</dbReference>
<dbReference type="PANTHER" id="PTHR42812">
    <property type="entry name" value="BETA-XYLOSIDASE"/>
    <property type="match status" value="1"/>
</dbReference>
<dbReference type="InterPro" id="IPR051795">
    <property type="entry name" value="Glycosyl_Hydrlase_43"/>
</dbReference>
<keyword evidence="2" id="KW-0378">Hydrolase</keyword>
<dbReference type="InterPro" id="IPR023296">
    <property type="entry name" value="Glyco_hydro_beta-prop_sf"/>
</dbReference>
<dbReference type="SUPFAM" id="SSF75005">
    <property type="entry name" value="Arabinanase/levansucrase/invertase"/>
    <property type="match status" value="1"/>
</dbReference>
<proteinExistence type="inferred from homology"/>
<organism evidence="5 6">
    <name type="scientific">Bacteroides clarus</name>
    <dbReference type="NCBI Taxonomy" id="626929"/>
    <lineage>
        <taxon>Bacteria</taxon>
        <taxon>Pseudomonadati</taxon>
        <taxon>Bacteroidota</taxon>
        <taxon>Bacteroidia</taxon>
        <taxon>Bacteroidales</taxon>
        <taxon>Bacteroidaceae</taxon>
        <taxon>Bacteroides</taxon>
    </lineage>
</organism>
<dbReference type="GO" id="GO:0005975">
    <property type="term" value="P:carbohydrate metabolic process"/>
    <property type="evidence" value="ECO:0007669"/>
    <property type="project" value="InterPro"/>
</dbReference>
<dbReference type="InterPro" id="IPR006710">
    <property type="entry name" value="Glyco_hydro_43"/>
</dbReference>
<evidence type="ECO:0000256" key="1">
    <source>
        <dbReference type="ARBA" id="ARBA00009865"/>
    </source>
</evidence>
<dbReference type="CDD" id="cd08986">
    <property type="entry name" value="GH43-like"/>
    <property type="match status" value="1"/>
</dbReference>
<name>A0A412MW08_9BACE</name>
<evidence type="ECO:0000256" key="2">
    <source>
        <dbReference type="ARBA" id="ARBA00022801"/>
    </source>
</evidence>
<evidence type="ECO:0000256" key="4">
    <source>
        <dbReference type="PIRSR" id="PIRSR606710-2"/>
    </source>
</evidence>
<accession>A0A412MW08</accession>
<dbReference type="Pfam" id="PF04616">
    <property type="entry name" value="Glyco_hydro_43"/>
    <property type="match status" value="1"/>
</dbReference>
<reference evidence="5 6" key="1">
    <citation type="submission" date="2018-08" db="EMBL/GenBank/DDBJ databases">
        <title>A genome reference for cultivated species of the human gut microbiota.</title>
        <authorList>
            <person name="Zou Y."/>
            <person name="Xue W."/>
            <person name="Luo G."/>
        </authorList>
    </citation>
    <scope>NUCLEOTIDE SEQUENCE [LARGE SCALE GENOMIC DNA]</scope>
    <source>
        <strain evidence="5 6">AF19-1AC</strain>
    </source>
</reference>
<evidence type="ECO:0008006" key="7">
    <source>
        <dbReference type="Google" id="ProtNLM"/>
    </source>
</evidence>
<evidence type="ECO:0000313" key="6">
    <source>
        <dbReference type="Proteomes" id="UP000285159"/>
    </source>
</evidence>
<dbReference type="EMBL" id="QRWP01000027">
    <property type="protein sequence ID" value="RGT28523.1"/>
    <property type="molecule type" value="Genomic_DNA"/>
</dbReference>
<dbReference type="PANTHER" id="PTHR42812:SF14">
    <property type="entry name" value="SECRETED PROTEIN"/>
    <property type="match status" value="1"/>
</dbReference>
<protein>
    <recommendedName>
        <fullName evidence="7">Glycoside hydrolase</fullName>
    </recommendedName>
</protein>